<dbReference type="PRINTS" id="PR00474">
    <property type="entry name" value="GLU5KINASE"/>
</dbReference>
<feature type="compositionally biased region" description="Polar residues" evidence="8">
    <location>
        <begin position="600"/>
        <end position="618"/>
    </location>
</feature>
<dbReference type="SMART" id="SM00359">
    <property type="entry name" value="PUA"/>
    <property type="match status" value="1"/>
</dbReference>
<keyword evidence="11" id="KW-1185">Reference proteome</keyword>
<dbReference type="PROSITE" id="PS50890">
    <property type="entry name" value="PUA"/>
    <property type="match status" value="1"/>
</dbReference>
<dbReference type="InterPro" id="IPR036974">
    <property type="entry name" value="PUA_sf"/>
</dbReference>
<name>A0A383VHF9_TETOB</name>
<dbReference type="AlphaFoldDB" id="A0A383VHF9"/>
<evidence type="ECO:0000256" key="2">
    <source>
        <dbReference type="ARBA" id="ARBA00022605"/>
    </source>
</evidence>
<dbReference type="Pfam" id="PF00696">
    <property type="entry name" value="AA_kinase"/>
    <property type="match status" value="1"/>
</dbReference>
<feature type="domain" description="Thioredoxin" evidence="9">
    <location>
        <begin position="10"/>
        <end position="177"/>
    </location>
</feature>
<dbReference type="GO" id="GO:0003723">
    <property type="term" value="F:RNA binding"/>
    <property type="evidence" value="ECO:0007669"/>
    <property type="project" value="InterPro"/>
</dbReference>
<dbReference type="PANTHER" id="PTHR43654:SF3">
    <property type="entry name" value="GLUTAMATE 5-KINASE"/>
    <property type="match status" value="1"/>
</dbReference>
<keyword evidence="4" id="KW-0808">Transferase</keyword>
<dbReference type="CDD" id="cd02964">
    <property type="entry name" value="TryX_like_family"/>
    <property type="match status" value="1"/>
</dbReference>
<dbReference type="GO" id="GO:0005524">
    <property type="term" value="F:ATP binding"/>
    <property type="evidence" value="ECO:0007669"/>
    <property type="project" value="UniProtKB-KW"/>
</dbReference>
<dbReference type="GO" id="GO:0005829">
    <property type="term" value="C:cytosol"/>
    <property type="evidence" value="ECO:0007669"/>
    <property type="project" value="TreeGrafter"/>
</dbReference>
<evidence type="ECO:0000256" key="6">
    <source>
        <dbReference type="ARBA" id="ARBA00022777"/>
    </source>
</evidence>
<dbReference type="Proteomes" id="UP000256970">
    <property type="component" value="Unassembled WGS sequence"/>
</dbReference>
<dbReference type="HAMAP" id="MF_00456">
    <property type="entry name" value="ProB"/>
    <property type="match status" value="1"/>
</dbReference>
<dbReference type="CDD" id="cd21157">
    <property type="entry name" value="PUA_G5K"/>
    <property type="match status" value="1"/>
</dbReference>
<feature type="compositionally biased region" description="Low complexity" evidence="8">
    <location>
        <begin position="623"/>
        <end position="637"/>
    </location>
</feature>
<dbReference type="InterPro" id="IPR041739">
    <property type="entry name" value="G5K_ProB"/>
</dbReference>
<evidence type="ECO:0000259" key="9">
    <source>
        <dbReference type="PROSITE" id="PS51352"/>
    </source>
</evidence>
<dbReference type="InterPro" id="IPR036249">
    <property type="entry name" value="Thioredoxin-like_sf"/>
</dbReference>
<evidence type="ECO:0000256" key="1">
    <source>
        <dbReference type="ARBA" id="ARBA00022490"/>
    </source>
</evidence>
<dbReference type="STRING" id="3088.A0A383VHF9"/>
<dbReference type="InterPro" id="IPR005715">
    <property type="entry name" value="Glu_5kinase/COase_Synthase"/>
</dbReference>
<reference evidence="10 11" key="1">
    <citation type="submission" date="2016-10" db="EMBL/GenBank/DDBJ databases">
        <authorList>
            <person name="Cai Z."/>
        </authorList>
    </citation>
    <scope>NUCLEOTIDE SEQUENCE [LARGE SCALE GENOMIC DNA]</scope>
</reference>
<keyword evidence="2" id="KW-0028">Amino-acid biosynthesis</keyword>
<dbReference type="Gene3D" id="2.30.130.10">
    <property type="entry name" value="PUA domain"/>
    <property type="match status" value="1"/>
</dbReference>
<keyword evidence="7" id="KW-0067">ATP-binding</keyword>
<dbReference type="InterPro" id="IPR013766">
    <property type="entry name" value="Thioredoxin_domain"/>
</dbReference>
<sequence length="675" mass="72874">MAADASSDSFSWRSLFADRLVENRGGKQVEVAVDEALKGKHVAVYFSAHWCPPCRAFTPQLANTYSKLKKDGKELEVVFVSMDRNQAQFDEYFGSMLWTAVPFRDDQLRSVLSRKFQVQGIPHLVLLAPDSTVLCGNARSAVAADPNGEKFPWHGAEEPKSWPVPWLLLAFLVYWLINTYFFPPKAKVIKIGTSSLINEQYGTLNLSILSRICEVVRDLHAQGHHVILVSSGAVGVGCQRLGLSERPTKLCQKQVMAAIGQVHLMRNYEDTFNALGLTCAQVLLTLDNLADRSQYINARNTLTELLAYGTIPVVNENDTVAVQELRFGDNDTLSAQVATLVEADYLFLMTDVDALYTANPKIDPTATPIHVVEDISSLTADTSTTGTQWGTGGMATKLTAARIATAAGCCLVICTSAKPEGIVEILAGARQGTRFIPLQQSLKGRKRWLLTVPVRGSIWMDAGAMHAIRDRHKSLFPVGVIKVAGEFSAQDAVSLCDESGQEIARGLSIFDSKEVSLMMGKQTHELAALLGSGYHTDGELIHRGNLALLLPGEEHHDSSEEDDHSPKKGLREKLAQRFAKPPAEAAAAPAGPADDGDNDVSGSCQASSEDGTNGSNTPRGRPAASASQYQQQQQQLGAVACAAEQLRQTHLAAAAAAAAAAATHRELSPLPRPLC</sequence>
<accession>A0A383VHF9</accession>
<dbReference type="FunFam" id="3.40.1160.10:FF:000018">
    <property type="entry name" value="Glutamate 5-kinase"/>
    <property type="match status" value="1"/>
</dbReference>
<dbReference type="SUPFAM" id="SSF88697">
    <property type="entry name" value="PUA domain-like"/>
    <property type="match status" value="1"/>
</dbReference>
<evidence type="ECO:0000313" key="11">
    <source>
        <dbReference type="Proteomes" id="UP000256970"/>
    </source>
</evidence>
<gene>
    <name evidence="10" type="ORF">BQ4739_LOCUS5447</name>
</gene>
<dbReference type="NCBIfam" id="TIGR01027">
    <property type="entry name" value="proB"/>
    <property type="match status" value="1"/>
</dbReference>
<dbReference type="Gene3D" id="3.40.30.10">
    <property type="entry name" value="Glutaredoxin"/>
    <property type="match status" value="1"/>
</dbReference>
<keyword evidence="3" id="KW-0641">Proline biosynthesis</keyword>
<dbReference type="PROSITE" id="PS51352">
    <property type="entry name" value="THIOREDOXIN_2"/>
    <property type="match status" value="1"/>
</dbReference>
<evidence type="ECO:0000256" key="5">
    <source>
        <dbReference type="ARBA" id="ARBA00022741"/>
    </source>
</evidence>
<dbReference type="InterPro" id="IPR036393">
    <property type="entry name" value="AceGlu_kinase-like_sf"/>
</dbReference>
<dbReference type="InterPro" id="IPR015947">
    <property type="entry name" value="PUA-like_sf"/>
</dbReference>
<dbReference type="InterPro" id="IPR001057">
    <property type="entry name" value="Glu/AcGlu_kinase"/>
</dbReference>
<dbReference type="InterPro" id="IPR019797">
    <property type="entry name" value="Glutamate_5-kinase_CS"/>
</dbReference>
<evidence type="ECO:0000256" key="7">
    <source>
        <dbReference type="ARBA" id="ARBA00022840"/>
    </source>
</evidence>
<protein>
    <recommendedName>
        <fullName evidence="9">Thioredoxin domain-containing protein</fullName>
    </recommendedName>
</protein>
<dbReference type="SUPFAM" id="SSF53633">
    <property type="entry name" value="Carbamate kinase-like"/>
    <property type="match status" value="1"/>
</dbReference>
<evidence type="ECO:0000256" key="4">
    <source>
        <dbReference type="ARBA" id="ARBA00022679"/>
    </source>
</evidence>
<dbReference type="InterPro" id="IPR002478">
    <property type="entry name" value="PUA"/>
</dbReference>
<dbReference type="GO" id="GO:0009084">
    <property type="term" value="P:glutamine family amino acid biosynthetic process"/>
    <property type="evidence" value="ECO:0007669"/>
    <property type="project" value="UniProtKB-ARBA"/>
</dbReference>
<feature type="compositionally biased region" description="Low complexity" evidence="8">
    <location>
        <begin position="579"/>
        <end position="593"/>
    </location>
</feature>
<keyword evidence="6" id="KW-0418">Kinase</keyword>
<dbReference type="EMBL" id="FNXT01000521">
    <property type="protein sequence ID" value="SZX64975.1"/>
    <property type="molecule type" value="Genomic_DNA"/>
</dbReference>
<dbReference type="Pfam" id="PF13905">
    <property type="entry name" value="Thioredoxin_8"/>
    <property type="match status" value="1"/>
</dbReference>
<dbReference type="PROSITE" id="PS00902">
    <property type="entry name" value="GLUTAMATE_5_KINASE"/>
    <property type="match status" value="1"/>
</dbReference>
<organism evidence="10 11">
    <name type="scientific">Tetradesmus obliquus</name>
    <name type="common">Green alga</name>
    <name type="synonym">Acutodesmus obliquus</name>
    <dbReference type="NCBI Taxonomy" id="3088"/>
    <lineage>
        <taxon>Eukaryota</taxon>
        <taxon>Viridiplantae</taxon>
        <taxon>Chlorophyta</taxon>
        <taxon>core chlorophytes</taxon>
        <taxon>Chlorophyceae</taxon>
        <taxon>CS clade</taxon>
        <taxon>Sphaeropleales</taxon>
        <taxon>Scenedesmaceae</taxon>
        <taxon>Tetradesmus</taxon>
    </lineage>
</organism>
<evidence type="ECO:0000256" key="8">
    <source>
        <dbReference type="SAM" id="MobiDB-lite"/>
    </source>
</evidence>
<dbReference type="InterPro" id="IPR001048">
    <property type="entry name" value="Asp/Glu/Uridylate_kinase"/>
</dbReference>
<evidence type="ECO:0000256" key="3">
    <source>
        <dbReference type="ARBA" id="ARBA00022650"/>
    </source>
</evidence>
<dbReference type="CDD" id="cd04242">
    <property type="entry name" value="AAK_G5K_ProB"/>
    <property type="match status" value="1"/>
</dbReference>
<dbReference type="InterPro" id="IPR012336">
    <property type="entry name" value="Thioredoxin-like_fold"/>
</dbReference>
<proteinExistence type="inferred from homology"/>
<keyword evidence="5" id="KW-0547">Nucleotide-binding</keyword>
<dbReference type="Pfam" id="PF01472">
    <property type="entry name" value="PUA"/>
    <property type="match status" value="1"/>
</dbReference>
<evidence type="ECO:0000313" key="10">
    <source>
        <dbReference type="EMBL" id="SZX64975.1"/>
    </source>
</evidence>
<dbReference type="Gene3D" id="3.40.1160.10">
    <property type="entry name" value="Acetylglutamate kinase-like"/>
    <property type="match status" value="2"/>
</dbReference>
<feature type="region of interest" description="Disordered" evidence="8">
    <location>
        <begin position="578"/>
        <end position="637"/>
    </location>
</feature>
<keyword evidence="1" id="KW-0963">Cytoplasm</keyword>
<dbReference type="SUPFAM" id="SSF52833">
    <property type="entry name" value="Thioredoxin-like"/>
    <property type="match status" value="1"/>
</dbReference>
<dbReference type="PANTHER" id="PTHR43654">
    <property type="entry name" value="GLUTAMATE 5-KINASE"/>
    <property type="match status" value="1"/>
</dbReference>
<dbReference type="GO" id="GO:0004349">
    <property type="term" value="F:glutamate 5-kinase activity"/>
    <property type="evidence" value="ECO:0007669"/>
    <property type="project" value="InterPro"/>
</dbReference>